<dbReference type="SUPFAM" id="SSF52777">
    <property type="entry name" value="CoA-dependent acyltransferases"/>
    <property type="match status" value="1"/>
</dbReference>
<accession>A0A0D3HY22</accession>
<dbReference type="RefSeq" id="XP_005756336.1">
    <property type="nucleotide sequence ID" value="XM_005756279.1"/>
</dbReference>
<dbReference type="InterPro" id="IPR000542">
    <property type="entry name" value="Carn_acyl_trans"/>
</dbReference>
<dbReference type="PANTHER" id="PTHR22589">
    <property type="entry name" value="CARNITINE O-ACYLTRANSFERASE"/>
    <property type="match status" value="1"/>
</dbReference>
<dbReference type="Gene3D" id="3.30.559.70">
    <property type="entry name" value="Choline/Carnitine o-acyltransferase, domain 2"/>
    <property type="match status" value="1"/>
</dbReference>
<dbReference type="EnsemblProtists" id="EOD03907">
    <property type="protein sequence ID" value="EOD03907"/>
    <property type="gene ID" value="EMIHUDRAFT_221694"/>
</dbReference>
<evidence type="ECO:0000313" key="3">
    <source>
        <dbReference type="EnsemblProtists" id="EOD03907"/>
    </source>
</evidence>
<reference evidence="3" key="2">
    <citation type="submission" date="2024-10" db="UniProtKB">
        <authorList>
            <consortium name="EnsemblProtists"/>
        </authorList>
    </citation>
    <scope>IDENTIFICATION</scope>
</reference>
<feature type="domain" description="Choline/carnitine acyltransferase" evidence="2">
    <location>
        <begin position="44"/>
        <end position="229"/>
    </location>
</feature>
<keyword evidence="1" id="KW-0012">Acyltransferase</keyword>
<dbReference type="GO" id="GO:0016747">
    <property type="term" value="F:acyltransferase activity, transferring groups other than amino-acyl groups"/>
    <property type="evidence" value="ECO:0007669"/>
    <property type="project" value="UniProtKB-ARBA"/>
</dbReference>
<dbReference type="InterPro" id="IPR042572">
    <property type="entry name" value="Carn_acyl_trans_N"/>
</dbReference>
<sequence length="239" mass="25083">MHPSSVGARSAWWVAAGSEPGAASAAPPQLHEAYAEHQAELPRLPIPPLDETLERFMRAATPLLALRGGTAAVNDAAAMVASFGAAEGAALDSKLREWDEGPARDGSYLESAWYRLAYLGSRVPVPINSNPAMVLREPAGSEGSQLWRAATLLAGAAEFAAELRSGSLPAASARGIPFCMSMFPAVLGTARLPETGCDRMRCSPSSTHAAVGWRGEWYSLPLFGADGARQAPRDAAEAE</sequence>
<dbReference type="AlphaFoldDB" id="A0A0D3HY22"/>
<evidence type="ECO:0000256" key="1">
    <source>
        <dbReference type="ARBA" id="ARBA00023315"/>
    </source>
</evidence>
<dbReference type="eggNOG" id="KOG3719">
    <property type="taxonomic scope" value="Eukaryota"/>
</dbReference>
<dbReference type="InterPro" id="IPR039551">
    <property type="entry name" value="Cho/carn_acyl_trans"/>
</dbReference>
<dbReference type="KEGG" id="ehx:EMIHUDRAFT_221694"/>
<keyword evidence="1" id="KW-0808">Transferase</keyword>
<keyword evidence="4" id="KW-1185">Reference proteome</keyword>
<dbReference type="PaxDb" id="2903-EOD03907"/>
<dbReference type="HOGENOM" id="CLU_104760_0_0_1"/>
<dbReference type="STRING" id="2903.R1B4A6"/>
<protein>
    <recommendedName>
        <fullName evidence="2">Choline/carnitine acyltransferase domain-containing protein</fullName>
    </recommendedName>
</protein>
<dbReference type="Pfam" id="PF00755">
    <property type="entry name" value="Carn_acyltransf"/>
    <property type="match status" value="1"/>
</dbReference>
<dbReference type="GeneID" id="17250009"/>
<evidence type="ECO:0000259" key="2">
    <source>
        <dbReference type="Pfam" id="PF00755"/>
    </source>
</evidence>
<organism evidence="3 4">
    <name type="scientific">Emiliania huxleyi (strain CCMP1516)</name>
    <dbReference type="NCBI Taxonomy" id="280463"/>
    <lineage>
        <taxon>Eukaryota</taxon>
        <taxon>Haptista</taxon>
        <taxon>Haptophyta</taxon>
        <taxon>Prymnesiophyceae</taxon>
        <taxon>Isochrysidales</taxon>
        <taxon>Noelaerhabdaceae</taxon>
        <taxon>Emiliania</taxon>
    </lineage>
</organism>
<dbReference type="Gene3D" id="1.10.275.20">
    <property type="entry name" value="Choline/Carnitine o-acyltransferase"/>
    <property type="match status" value="1"/>
</dbReference>
<reference evidence="4" key="1">
    <citation type="journal article" date="2013" name="Nature">
        <title>Pan genome of the phytoplankton Emiliania underpins its global distribution.</title>
        <authorList>
            <person name="Read B.A."/>
            <person name="Kegel J."/>
            <person name="Klute M.J."/>
            <person name="Kuo A."/>
            <person name="Lefebvre S.C."/>
            <person name="Maumus F."/>
            <person name="Mayer C."/>
            <person name="Miller J."/>
            <person name="Monier A."/>
            <person name="Salamov A."/>
            <person name="Young J."/>
            <person name="Aguilar M."/>
            <person name="Claverie J.M."/>
            <person name="Frickenhaus S."/>
            <person name="Gonzalez K."/>
            <person name="Herman E.K."/>
            <person name="Lin Y.C."/>
            <person name="Napier J."/>
            <person name="Ogata H."/>
            <person name="Sarno A.F."/>
            <person name="Shmutz J."/>
            <person name="Schroeder D."/>
            <person name="de Vargas C."/>
            <person name="Verret F."/>
            <person name="von Dassow P."/>
            <person name="Valentin K."/>
            <person name="Van de Peer Y."/>
            <person name="Wheeler G."/>
            <person name="Dacks J.B."/>
            <person name="Delwiche C.F."/>
            <person name="Dyhrman S.T."/>
            <person name="Glockner G."/>
            <person name="John U."/>
            <person name="Richards T."/>
            <person name="Worden A.Z."/>
            <person name="Zhang X."/>
            <person name="Grigoriev I.V."/>
            <person name="Allen A.E."/>
            <person name="Bidle K."/>
            <person name="Borodovsky M."/>
            <person name="Bowler C."/>
            <person name="Brownlee C."/>
            <person name="Cock J.M."/>
            <person name="Elias M."/>
            <person name="Gladyshev V.N."/>
            <person name="Groth M."/>
            <person name="Guda C."/>
            <person name="Hadaegh A."/>
            <person name="Iglesias-Rodriguez M.D."/>
            <person name="Jenkins J."/>
            <person name="Jones B.M."/>
            <person name="Lawson T."/>
            <person name="Leese F."/>
            <person name="Lindquist E."/>
            <person name="Lobanov A."/>
            <person name="Lomsadze A."/>
            <person name="Malik S.B."/>
            <person name="Marsh M.E."/>
            <person name="Mackinder L."/>
            <person name="Mock T."/>
            <person name="Mueller-Roeber B."/>
            <person name="Pagarete A."/>
            <person name="Parker M."/>
            <person name="Probert I."/>
            <person name="Quesneville H."/>
            <person name="Raines C."/>
            <person name="Rensing S.A."/>
            <person name="Riano-Pachon D.M."/>
            <person name="Richier S."/>
            <person name="Rokitta S."/>
            <person name="Shiraiwa Y."/>
            <person name="Soanes D.M."/>
            <person name="van der Giezen M."/>
            <person name="Wahlund T.M."/>
            <person name="Williams B."/>
            <person name="Wilson W."/>
            <person name="Wolfe G."/>
            <person name="Wurch L.L."/>
        </authorList>
    </citation>
    <scope>NUCLEOTIDE SEQUENCE</scope>
</reference>
<proteinExistence type="predicted"/>
<dbReference type="Proteomes" id="UP000013827">
    <property type="component" value="Unassembled WGS sequence"/>
</dbReference>
<dbReference type="InterPro" id="IPR042231">
    <property type="entry name" value="Cho/carn_acyl_trans_2"/>
</dbReference>
<name>A0A0D3HY22_EMIH1</name>
<evidence type="ECO:0000313" key="4">
    <source>
        <dbReference type="Proteomes" id="UP000013827"/>
    </source>
</evidence>